<protein>
    <submittedName>
        <fullName evidence="6">Response regulator</fullName>
    </submittedName>
</protein>
<dbReference type="CDD" id="cd06170">
    <property type="entry name" value="LuxR_C_like"/>
    <property type="match status" value="1"/>
</dbReference>
<dbReference type="OrthoDB" id="9814495at2"/>
<dbReference type="RefSeq" id="WP_160787463.1">
    <property type="nucleotide sequence ID" value="NZ_CP086611.1"/>
</dbReference>
<dbReference type="SMART" id="SM00421">
    <property type="entry name" value="HTH_LUXR"/>
    <property type="match status" value="1"/>
</dbReference>
<dbReference type="Pfam" id="PF00072">
    <property type="entry name" value="Response_reg"/>
    <property type="match status" value="1"/>
</dbReference>
<accession>A0A6N8TM20</accession>
<sequence>MSKVSIGFFDDHPILLEGLVNIFSRFNDFAIVERGASAADAVRAAMTRQLDVIVLDLAMPGDVFDAIATICLERPDTKTIAFTASVGVDTAVRALDAGASGYVIKGSTAEELYSAIHAVLRGETFITQSFATKVISALRDATLRRAAAQAIRLSIREEQIVRLLLRGKTNKEIATRLQISEKTVKHYMSILMQKLSARNRIEVVLAAQRLNPDFGISPEMRRN</sequence>
<evidence type="ECO:0000256" key="2">
    <source>
        <dbReference type="ARBA" id="ARBA00023125"/>
    </source>
</evidence>
<dbReference type="SUPFAM" id="SSF52172">
    <property type="entry name" value="CheY-like"/>
    <property type="match status" value="1"/>
</dbReference>
<dbReference type="CDD" id="cd17535">
    <property type="entry name" value="REC_NarL-like"/>
    <property type="match status" value="1"/>
</dbReference>
<dbReference type="GO" id="GO:0000160">
    <property type="term" value="P:phosphorelay signal transduction system"/>
    <property type="evidence" value="ECO:0007669"/>
    <property type="project" value="InterPro"/>
</dbReference>
<feature type="domain" description="HTH luxR-type" evidence="4">
    <location>
        <begin position="146"/>
        <end position="211"/>
    </location>
</feature>
<dbReference type="InterPro" id="IPR011006">
    <property type="entry name" value="CheY-like_superfamily"/>
</dbReference>
<dbReference type="InterPro" id="IPR016032">
    <property type="entry name" value="Sig_transdc_resp-reg_C-effctor"/>
</dbReference>
<dbReference type="Gene3D" id="3.40.50.2300">
    <property type="match status" value="1"/>
</dbReference>
<name>A0A6N8TM20_SHIZO</name>
<dbReference type="GO" id="GO:0006355">
    <property type="term" value="P:regulation of DNA-templated transcription"/>
    <property type="evidence" value="ECO:0007669"/>
    <property type="project" value="InterPro"/>
</dbReference>
<keyword evidence="1 3" id="KW-0597">Phosphoprotein</keyword>
<dbReference type="GO" id="GO:0003677">
    <property type="term" value="F:DNA binding"/>
    <property type="evidence" value="ECO:0007669"/>
    <property type="project" value="UniProtKB-KW"/>
</dbReference>
<dbReference type="PANTHER" id="PTHR43214">
    <property type="entry name" value="TWO-COMPONENT RESPONSE REGULATOR"/>
    <property type="match status" value="1"/>
</dbReference>
<dbReference type="Proteomes" id="UP000440304">
    <property type="component" value="Unassembled WGS sequence"/>
</dbReference>
<evidence type="ECO:0000259" key="4">
    <source>
        <dbReference type="PROSITE" id="PS50043"/>
    </source>
</evidence>
<evidence type="ECO:0000313" key="7">
    <source>
        <dbReference type="Proteomes" id="UP000440304"/>
    </source>
</evidence>
<evidence type="ECO:0000256" key="3">
    <source>
        <dbReference type="PROSITE-ProRule" id="PRU00169"/>
    </source>
</evidence>
<feature type="domain" description="Response regulatory" evidence="5">
    <location>
        <begin position="5"/>
        <end position="120"/>
    </location>
</feature>
<dbReference type="PROSITE" id="PS50043">
    <property type="entry name" value="HTH_LUXR_2"/>
    <property type="match status" value="1"/>
</dbReference>
<organism evidence="6 7">
    <name type="scientific">Shinella zoogloeoides</name>
    <name type="common">Crabtreella saccharophila</name>
    <dbReference type="NCBI Taxonomy" id="352475"/>
    <lineage>
        <taxon>Bacteria</taxon>
        <taxon>Pseudomonadati</taxon>
        <taxon>Pseudomonadota</taxon>
        <taxon>Alphaproteobacteria</taxon>
        <taxon>Hyphomicrobiales</taxon>
        <taxon>Rhizobiaceae</taxon>
        <taxon>Shinella</taxon>
    </lineage>
</organism>
<evidence type="ECO:0000259" key="5">
    <source>
        <dbReference type="PROSITE" id="PS50110"/>
    </source>
</evidence>
<reference evidence="6 7" key="1">
    <citation type="submission" date="2019-12" db="EMBL/GenBank/DDBJ databases">
        <title>Shinella granuli gen. nov., sp. nov., and proposal of the reclassification of Zoogloea ramigera ATCC 19623 as Shinella zoogloeoides sp. nov.</title>
        <authorList>
            <person name="Gao J."/>
        </authorList>
    </citation>
    <scope>NUCLEOTIDE SEQUENCE [LARGE SCALE GENOMIC DNA]</scope>
    <source>
        <strain evidence="6 7">DSM 287</strain>
    </source>
</reference>
<dbReference type="SUPFAM" id="SSF46894">
    <property type="entry name" value="C-terminal effector domain of the bipartite response regulators"/>
    <property type="match status" value="1"/>
</dbReference>
<dbReference type="SMART" id="SM00448">
    <property type="entry name" value="REC"/>
    <property type="match status" value="1"/>
</dbReference>
<dbReference type="EMBL" id="WUML01000018">
    <property type="protein sequence ID" value="MXO02164.1"/>
    <property type="molecule type" value="Genomic_DNA"/>
</dbReference>
<keyword evidence="2" id="KW-0238">DNA-binding</keyword>
<dbReference type="PRINTS" id="PR00038">
    <property type="entry name" value="HTHLUXR"/>
</dbReference>
<dbReference type="InterPro" id="IPR000792">
    <property type="entry name" value="Tscrpt_reg_LuxR_C"/>
</dbReference>
<comment type="caution">
    <text evidence="6">The sequence shown here is derived from an EMBL/GenBank/DDBJ whole genome shotgun (WGS) entry which is preliminary data.</text>
</comment>
<dbReference type="PROSITE" id="PS50110">
    <property type="entry name" value="RESPONSE_REGULATORY"/>
    <property type="match status" value="1"/>
</dbReference>
<dbReference type="AlphaFoldDB" id="A0A6N8TM20"/>
<evidence type="ECO:0000256" key="1">
    <source>
        <dbReference type="ARBA" id="ARBA00022553"/>
    </source>
</evidence>
<feature type="modified residue" description="4-aspartylphosphate" evidence="3">
    <location>
        <position position="56"/>
    </location>
</feature>
<dbReference type="Pfam" id="PF00196">
    <property type="entry name" value="GerE"/>
    <property type="match status" value="1"/>
</dbReference>
<dbReference type="InterPro" id="IPR001789">
    <property type="entry name" value="Sig_transdc_resp-reg_receiver"/>
</dbReference>
<dbReference type="InterPro" id="IPR058245">
    <property type="entry name" value="NreC/VraR/RcsB-like_REC"/>
</dbReference>
<proteinExistence type="predicted"/>
<dbReference type="InterPro" id="IPR039420">
    <property type="entry name" value="WalR-like"/>
</dbReference>
<gene>
    <name evidence="6" type="ORF">GR156_17720</name>
</gene>
<evidence type="ECO:0000313" key="6">
    <source>
        <dbReference type="EMBL" id="MXO02164.1"/>
    </source>
</evidence>